<name>A0ABX5T5M6_9ENTR</name>
<sequence length="61" mass="6862">MGGNNKKKSSPEKQCDGYSICKKRCFASVGIHMMVQNASREGVRRCKFVQFDAEIDYLSAL</sequence>
<gene>
    <name evidence="1" type="ORF">E4Z61_15820</name>
</gene>
<proteinExistence type="predicted"/>
<organism evidence="1 2">
    <name type="scientific">Citrobacter tructae</name>
    <dbReference type="NCBI Taxonomy" id="2562449"/>
    <lineage>
        <taxon>Bacteria</taxon>
        <taxon>Pseudomonadati</taxon>
        <taxon>Pseudomonadota</taxon>
        <taxon>Gammaproteobacteria</taxon>
        <taxon>Enterobacterales</taxon>
        <taxon>Enterobacteriaceae</taxon>
        <taxon>Citrobacter</taxon>
    </lineage>
</organism>
<protein>
    <submittedName>
        <fullName evidence="1">Uncharacterized protein</fullName>
    </submittedName>
</protein>
<evidence type="ECO:0000313" key="2">
    <source>
        <dbReference type="Proteomes" id="UP000296284"/>
    </source>
</evidence>
<evidence type="ECO:0000313" key="1">
    <source>
        <dbReference type="EMBL" id="QBX81745.1"/>
    </source>
</evidence>
<keyword evidence="2" id="KW-1185">Reference proteome</keyword>
<reference evidence="1 2" key="1">
    <citation type="submission" date="2019-03" db="EMBL/GenBank/DDBJ databases">
        <title>Complete genome sequence of Citrobacter sp. SNU WT2 isolated from diseased rainbow trout.</title>
        <authorList>
            <person name="Oh W.T."/>
            <person name="Park S.C."/>
        </authorList>
    </citation>
    <scope>NUCLEOTIDE SEQUENCE [LARGE SCALE GENOMIC DNA]</scope>
    <source>
        <strain evidence="1 2">SNU WT2</strain>
    </source>
</reference>
<accession>A0ABX5T5M6</accession>
<dbReference type="EMBL" id="CP038469">
    <property type="protein sequence ID" value="QBX81745.1"/>
    <property type="molecule type" value="Genomic_DNA"/>
</dbReference>
<dbReference type="Proteomes" id="UP000296284">
    <property type="component" value="Chromosome"/>
</dbReference>